<evidence type="ECO:0000256" key="5">
    <source>
        <dbReference type="ARBA" id="ARBA00023136"/>
    </source>
</evidence>
<dbReference type="PANTHER" id="PTHR43243:SF4">
    <property type="entry name" value="CATIONIC AMINO ACID TRANSPORTER 4"/>
    <property type="match status" value="1"/>
</dbReference>
<reference evidence="8" key="1">
    <citation type="journal article" date="2022" name="Microbiol. Resour. Announc.">
        <title>Draft Genome Sequence of a Methanogenic Archaeon from West Spitsbergen Permafrost.</title>
        <authorList>
            <person name="Trubitsyn V."/>
            <person name="Rivkina E."/>
            <person name="Shcherbakova V."/>
        </authorList>
    </citation>
    <scope>NUCLEOTIDE SEQUENCE [LARGE SCALE GENOMIC DNA]</scope>
    <source>
        <strain evidence="8">VT</strain>
    </source>
</reference>
<evidence type="ECO:0000313" key="7">
    <source>
        <dbReference type="EMBL" id="MBZ2166659.1"/>
    </source>
</evidence>
<keyword evidence="8" id="KW-1185">Reference proteome</keyword>
<dbReference type="PANTHER" id="PTHR43243">
    <property type="entry name" value="INNER MEMBRANE TRANSPORTER YGJI-RELATED"/>
    <property type="match status" value="1"/>
</dbReference>
<keyword evidence="4 6" id="KW-1133">Transmembrane helix</keyword>
<dbReference type="AlphaFoldDB" id="A0A8T5V100"/>
<dbReference type="GO" id="GO:0015171">
    <property type="term" value="F:amino acid transmembrane transporter activity"/>
    <property type="evidence" value="ECO:0007669"/>
    <property type="project" value="TreeGrafter"/>
</dbReference>
<feature type="transmembrane region" description="Helical" evidence="6">
    <location>
        <begin position="184"/>
        <end position="204"/>
    </location>
</feature>
<feature type="transmembrane region" description="Helical" evidence="6">
    <location>
        <begin position="351"/>
        <end position="370"/>
    </location>
</feature>
<accession>A0A8T5V100</accession>
<feature type="transmembrane region" description="Helical" evidence="6">
    <location>
        <begin position="30"/>
        <end position="53"/>
    </location>
</feature>
<feature type="transmembrane region" description="Helical" evidence="6">
    <location>
        <begin position="216"/>
        <end position="234"/>
    </location>
</feature>
<feature type="transmembrane region" description="Helical" evidence="6">
    <location>
        <begin position="149"/>
        <end position="172"/>
    </location>
</feature>
<protein>
    <submittedName>
        <fullName evidence="7">Amino acid permease</fullName>
    </submittedName>
</protein>
<dbReference type="Gene3D" id="1.20.1740.10">
    <property type="entry name" value="Amino acid/polyamine transporter I"/>
    <property type="match status" value="1"/>
</dbReference>
<evidence type="ECO:0000256" key="6">
    <source>
        <dbReference type="SAM" id="Phobius"/>
    </source>
</evidence>
<feature type="transmembrane region" description="Helical" evidence="6">
    <location>
        <begin position="299"/>
        <end position="322"/>
    </location>
</feature>
<keyword evidence="3 6" id="KW-0812">Transmembrane</keyword>
<feature type="transmembrane region" description="Helical" evidence="6">
    <location>
        <begin position="59"/>
        <end position="81"/>
    </location>
</feature>
<dbReference type="GO" id="GO:0016020">
    <property type="term" value="C:membrane"/>
    <property type="evidence" value="ECO:0007669"/>
    <property type="project" value="UniProtKB-SubCell"/>
</dbReference>
<evidence type="ECO:0000256" key="3">
    <source>
        <dbReference type="ARBA" id="ARBA00022692"/>
    </source>
</evidence>
<dbReference type="EMBL" id="JAIOUQ010000014">
    <property type="protein sequence ID" value="MBZ2166659.1"/>
    <property type="molecule type" value="Genomic_DNA"/>
</dbReference>
<keyword evidence="2" id="KW-0813">Transport</keyword>
<feature type="transmembrane region" description="Helical" evidence="6">
    <location>
        <begin position="255"/>
        <end position="279"/>
    </location>
</feature>
<gene>
    <name evidence="7" type="ORF">K8N75_11480</name>
</gene>
<name>A0A8T5V100_9EURY</name>
<evidence type="ECO:0000256" key="2">
    <source>
        <dbReference type="ARBA" id="ARBA00022448"/>
    </source>
</evidence>
<dbReference type="Proteomes" id="UP000825933">
    <property type="component" value="Unassembled WGS sequence"/>
</dbReference>
<dbReference type="Pfam" id="PF13520">
    <property type="entry name" value="AA_permease_2"/>
    <property type="match status" value="1"/>
</dbReference>
<comment type="caution">
    <text evidence="7">The sequence shown here is derived from an EMBL/GenBank/DDBJ whole genome shotgun (WGS) entry which is preliminary data.</text>
</comment>
<evidence type="ECO:0000313" key="8">
    <source>
        <dbReference type="Proteomes" id="UP000825933"/>
    </source>
</evidence>
<feature type="transmembrane region" description="Helical" evidence="6">
    <location>
        <begin position="102"/>
        <end position="129"/>
    </location>
</feature>
<sequence length="482" mass="51329">MKRIFKKKCIHEALECAENDTTLKRSIGPFGLTIMGVGGIIGAGIFIVTGVASAASGPALILSFIIAAIACTFTALCYAEFASMIPIAGSVYTYTYITMGEIWAWIMGWIMILQYLIASSAVAIGWSSYAVALVTSMGIALPAVISGPYGVGGSLINLPAALIVLILTAVLVRGAQESARVNAVIVFIKVAVILLFITVGIQFINPSNYHPFTPYGLTGVFQGAAMVFFAYLGFDAVASAAEETKNPGRTIPIGIIGSLIISSILYIAVAAVMTGMVPFNLLNNASPVSFALQHVGVQWAFTVITIGAIAGLTTVVLVNMFSKARIIFAMSRDGLLPKVFSNVKEGCQAPVTSILLVGALATIVAAFFSMDSIFELVNVGALSAFIFLALSVLILRYQKPEIKRAFKCPLVPVIPVLSIIFSISLIAQLKVNIIEIFAVWLVLGVVIYFAYGKYRGMFEAKEKLIDSEVEGYEPPLETPSSK</sequence>
<dbReference type="RefSeq" id="WP_223792206.1">
    <property type="nucleotide sequence ID" value="NZ_JAIOUQ010000014.1"/>
</dbReference>
<feature type="transmembrane region" description="Helical" evidence="6">
    <location>
        <begin position="409"/>
        <end position="427"/>
    </location>
</feature>
<organism evidence="7 8">
    <name type="scientific">Methanobacterium spitsbergense</name>
    <dbReference type="NCBI Taxonomy" id="2874285"/>
    <lineage>
        <taxon>Archaea</taxon>
        <taxon>Methanobacteriati</taxon>
        <taxon>Methanobacteriota</taxon>
        <taxon>Methanomada group</taxon>
        <taxon>Methanobacteria</taxon>
        <taxon>Methanobacteriales</taxon>
        <taxon>Methanobacteriaceae</taxon>
        <taxon>Methanobacterium</taxon>
    </lineage>
</organism>
<evidence type="ECO:0000256" key="4">
    <source>
        <dbReference type="ARBA" id="ARBA00022989"/>
    </source>
</evidence>
<feature type="transmembrane region" description="Helical" evidence="6">
    <location>
        <begin position="433"/>
        <end position="451"/>
    </location>
</feature>
<dbReference type="InterPro" id="IPR002293">
    <property type="entry name" value="AA/rel_permease1"/>
</dbReference>
<feature type="transmembrane region" description="Helical" evidence="6">
    <location>
        <begin position="376"/>
        <end position="397"/>
    </location>
</feature>
<proteinExistence type="predicted"/>
<dbReference type="PIRSF" id="PIRSF006060">
    <property type="entry name" value="AA_transporter"/>
    <property type="match status" value="1"/>
</dbReference>
<evidence type="ECO:0000256" key="1">
    <source>
        <dbReference type="ARBA" id="ARBA00004141"/>
    </source>
</evidence>
<comment type="subcellular location">
    <subcellularLocation>
        <location evidence="1">Membrane</location>
        <topology evidence="1">Multi-pass membrane protein</topology>
    </subcellularLocation>
</comment>
<keyword evidence="5 6" id="KW-0472">Membrane</keyword>